<dbReference type="RefSeq" id="WP_090936782.1">
    <property type="nucleotide sequence ID" value="NZ_FOTS01000017.1"/>
</dbReference>
<dbReference type="GO" id="GO:0016020">
    <property type="term" value="C:membrane"/>
    <property type="evidence" value="ECO:0007669"/>
    <property type="project" value="InterPro"/>
</dbReference>
<dbReference type="InterPro" id="IPR011033">
    <property type="entry name" value="PRC_barrel-like_sf"/>
</dbReference>
<feature type="domain" description="CBS" evidence="2">
    <location>
        <begin position="292"/>
        <end position="355"/>
    </location>
</feature>
<dbReference type="Gene3D" id="1.25.60.10">
    <property type="entry name" value="MgtE N-terminal domain-like"/>
    <property type="match status" value="1"/>
</dbReference>
<protein>
    <submittedName>
        <fullName evidence="3">Mg2+ transporter (MgtE)</fullName>
    </submittedName>
</protein>
<evidence type="ECO:0000256" key="1">
    <source>
        <dbReference type="PROSITE-ProRule" id="PRU00703"/>
    </source>
</evidence>
<proteinExistence type="predicted"/>
<gene>
    <name evidence="3" type="ORF">SAMN04490355_101777</name>
</gene>
<evidence type="ECO:0000313" key="3">
    <source>
        <dbReference type="EMBL" id="SFL77932.1"/>
    </source>
</evidence>
<dbReference type="STRING" id="1123291.SAMN04490355_101777"/>
<dbReference type="Proteomes" id="UP000199520">
    <property type="component" value="Unassembled WGS sequence"/>
</dbReference>
<dbReference type="PANTHER" id="PTHR43773:SF1">
    <property type="entry name" value="MAGNESIUM TRANSPORTER MGTE"/>
    <property type="match status" value="1"/>
</dbReference>
<dbReference type="CDD" id="cd04606">
    <property type="entry name" value="CBS_pair_Mg_transporter"/>
    <property type="match status" value="1"/>
</dbReference>
<dbReference type="InterPro" id="IPR006669">
    <property type="entry name" value="MgtE_transporter"/>
</dbReference>
<reference evidence="4" key="1">
    <citation type="submission" date="2016-10" db="EMBL/GenBank/DDBJ databases">
        <authorList>
            <person name="Varghese N."/>
            <person name="Submissions S."/>
        </authorList>
    </citation>
    <scope>NUCLEOTIDE SEQUENCE [LARGE SCALE GENOMIC DNA]</scope>
    <source>
        <strain evidence="4">DSM 13327</strain>
    </source>
</reference>
<dbReference type="SMART" id="SM00924">
    <property type="entry name" value="MgtE_N"/>
    <property type="match status" value="1"/>
</dbReference>
<dbReference type="SUPFAM" id="SSF158791">
    <property type="entry name" value="MgtE N-terminal domain-like"/>
    <property type="match status" value="1"/>
</dbReference>
<dbReference type="EMBL" id="FOTS01000017">
    <property type="protein sequence ID" value="SFL77932.1"/>
    <property type="molecule type" value="Genomic_DNA"/>
</dbReference>
<dbReference type="SMART" id="SM00116">
    <property type="entry name" value="CBS"/>
    <property type="match status" value="2"/>
</dbReference>
<evidence type="ECO:0000313" key="4">
    <source>
        <dbReference type="Proteomes" id="UP000199520"/>
    </source>
</evidence>
<evidence type="ECO:0000259" key="2">
    <source>
        <dbReference type="PROSITE" id="PS51371"/>
    </source>
</evidence>
<sequence length="429" mass="49049">MNALKMVGEFYFSQLIGQSIYDKAGNRFGRVKDIAVRWDGVYPRVIGVKYANKIHNLIPMEWIVLGDNDRIELIGNFTVDQTVPLHENDIYASKWLLDKQIIDIKGSKMVRVNDIILSWVVQDGKQHMVLVAVDIGVRGLFRRLGLEFFFTKFKQNWLILEFIKPLESWNSHLQLNRLKQQLTELHPADIAELLEEMDYKRRANFIENLDDQQAIDTLAELNLDTQVEIIEQMDAQRASDILEEMAPDEAADILGELPAEKSEGLLQLMESDDAEDVRELMQYEQGTAGALMTNEFIAFSSHITTEEAINQLRELSPTAETIYYLYVMDDEEHLQGVLSLRELIVAAPQTTLKDLMHTKVAVVQDQDNYQKVAEVINKYSLLAVPVVDEQNVMVGIVTVDDILDILMPERGKLDTYSWFALTKTAGRGR</sequence>
<accession>A0A1I4KGI9</accession>
<dbReference type="InterPro" id="IPR006668">
    <property type="entry name" value="Mg_transptr_MgtE_intracell_dom"/>
</dbReference>
<keyword evidence="4" id="KW-1185">Reference proteome</keyword>
<dbReference type="InterPro" id="IPR000644">
    <property type="entry name" value="CBS_dom"/>
</dbReference>
<dbReference type="SUPFAM" id="SSF50346">
    <property type="entry name" value="PRC-barrel domain"/>
    <property type="match status" value="1"/>
</dbReference>
<keyword evidence="1" id="KW-0129">CBS domain</keyword>
<dbReference type="GO" id="GO:0015095">
    <property type="term" value="F:magnesium ion transmembrane transporter activity"/>
    <property type="evidence" value="ECO:0007669"/>
    <property type="project" value="InterPro"/>
</dbReference>
<dbReference type="PROSITE" id="PS51371">
    <property type="entry name" value="CBS"/>
    <property type="match status" value="2"/>
</dbReference>
<dbReference type="Gene3D" id="3.10.580.10">
    <property type="entry name" value="CBS-domain"/>
    <property type="match status" value="1"/>
</dbReference>
<feature type="domain" description="CBS" evidence="2">
    <location>
        <begin position="356"/>
        <end position="415"/>
    </location>
</feature>
<dbReference type="InterPro" id="IPR046342">
    <property type="entry name" value="CBS_dom_sf"/>
</dbReference>
<dbReference type="Pfam" id="PF05239">
    <property type="entry name" value="PRC"/>
    <property type="match status" value="1"/>
</dbReference>
<dbReference type="OrthoDB" id="9790355at2"/>
<dbReference type="SUPFAM" id="SSF54631">
    <property type="entry name" value="CBS-domain pair"/>
    <property type="match status" value="1"/>
</dbReference>
<dbReference type="InterPro" id="IPR027275">
    <property type="entry name" value="PRC-brl_dom"/>
</dbReference>
<dbReference type="AlphaFoldDB" id="A0A1I4KGI9"/>
<name>A0A1I4KGI9_9FIRM</name>
<organism evidence="3 4">
    <name type="scientific">Pelosinus propionicus DSM 13327</name>
    <dbReference type="NCBI Taxonomy" id="1123291"/>
    <lineage>
        <taxon>Bacteria</taxon>
        <taxon>Bacillati</taxon>
        <taxon>Bacillota</taxon>
        <taxon>Negativicutes</taxon>
        <taxon>Selenomonadales</taxon>
        <taxon>Sporomusaceae</taxon>
        <taxon>Pelosinus</taxon>
    </lineage>
</organism>
<dbReference type="InterPro" id="IPR038076">
    <property type="entry name" value="MgtE_N_sf"/>
</dbReference>
<dbReference type="Pfam" id="PF00571">
    <property type="entry name" value="CBS"/>
    <property type="match status" value="2"/>
</dbReference>
<dbReference type="Pfam" id="PF03448">
    <property type="entry name" value="MgtE_N"/>
    <property type="match status" value="1"/>
</dbReference>
<dbReference type="PANTHER" id="PTHR43773">
    <property type="entry name" value="MAGNESIUM TRANSPORTER MGTE"/>
    <property type="match status" value="1"/>
</dbReference>